<keyword evidence="3" id="KW-1185">Reference proteome</keyword>
<dbReference type="AlphaFoldDB" id="A0A6A5UH19"/>
<dbReference type="Proteomes" id="UP000800036">
    <property type="component" value="Unassembled WGS sequence"/>
</dbReference>
<feature type="compositionally biased region" description="Acidic residues" evidence="1">
    <location>
        <begin position="188"/>
        <end position="197"/>
    </location>
</feature>
<dbReference type="EMBL" id="ML976801">
    <property type="protein sequence ID" value="KAF1964185.1"/>
    <property type="molecule type" value="Genomic_DNA"/>
</dbReference>
<feature type="region of interest" description="Disordered" evidence="1">
    <location>
        <begin position="481"/>
        <end position="510"/>
    </location>
</feature>
<feature type="compositionally biased region" description="Low complexity" evidence="1">
    <location>
        <begin position="122"/>
        <end position="141"/>
    </location>
</feature>
<organism evidence="2 3">
    <name type="scientific">Bimuria novae-zelandiae CBS 107.79</name>
    <dbReference type="NCBI Taxonomy" id="1447943"/>
    <lineage>
        <taxon>Eukaryota</taxon>
        <taxon>Fungi</taxon>
        <taxon>Dikarya</taxon>
        <taxon>Ascomycota</taxon>
        <taxon>Pezizomycotina</taxon>
        <taxon>Dothideomycetes</taxon>
        <taxon>Pleosporomycetidae</taxon>
        <taxon>Pleosporales</taxon>
        <taxon>Massarineae</taxon>
        <taxon>Didymosphaeriaceae</taxon>
        <taxon>Bimuria</taxon>
    </lineage>
</organism>
<feature type="compositionally biased region" description="Polar residues" evidence="1">
    <location>
        <begin position="144"/>
        <end position="153"/>
    </location>
</feature>
<evidence type="ECO:0008006" key="4">
    <source>
        <dbReference type="Google" id="ProtNLM"/>
    </source>
</evidence>
<name>A0A6A5UH19_9PLEO</name>
<proteinExistence type="predicted"/>
<protein>
    <recommendedName>
        <fullName evidence="4">RRM domain-containing protein</fullName>
    </recommendedName>
</protein>
<sequence>MASMSKLVARGFEETLQDCIEGIQNIPVDRRKAPAFVVVPYQGNHDRGNLPTAPAALANPSPLTTTFLLTTPSSNHKRTQSAPTLLATSLTNDMNRANLYGAPPRAAPPSPVADIRLKKPAVRVARPAGPAGSASGTPGRSNDAVRSSGSPGHTNGFARPVMATSKAEDGPAPLKATANAMSATPADADSEDSESDHDDLTADFMARVAASAALTKKLGPTLAAAPARGGLSVAQANASADSTNATLSFPPGVKVEEPTQKDKLPVIQEEPVQAAPAPSSSAEPVVEKSQARIAEGTADVAAAAAVDMDVESELTKTGASSVNLSNEDLIHQFLVIEREYMRKATEFITRECEDLEREYVRKGAELLTSLPENVGATGGLIKKVTSKLLRPYAAEAVLEPDAVEGLKSRYVAAIASFLENTRDVSKGTTPITKDHVKELLIEVSGNFIHLSAVFAEQGLMSAGNLDQLIGLAKAIESVHQGSDSAPTTLPVTSPKDSLDSAKSWPAREQRKNGPTYRTCILVGLPPQLSLNEVQALIWGGRVESIQLTKPGPGKALVKFLTAEGCEKYFKATENGINIPGSKSVVLVEKAPAPNSVNDVVQNCTDGEATRCVRVWDADDDWNATALTSLAKGKSQPKREVDQIKRGSNLAGRKYIEFRFASIYNALNFKRQLMDDEEFEHCTIIYAPDPCETSKGIHIKDDDETRGFF</sequence>
<feature type="region of interest" description="Disordered" evidence="1">
    <location>
        <begin position="241"/>
        <end position="263"/>
    </location>
</feature>
<feature type="region of interest" description="Disordered" evidence="1">
    <location>
        <begin position="179"/>
        <end position="198"/>
    </location>
</feature>
<feature type="region of interest" description="Disordered" evidence="1">
    <location>
        <begin position="122"/>
        <end position="158"/>
    </location>
</feature>
<evidence type="ECO:0000256" key="1">
    <source>
        <dbReference type="SAM" id="MobiDB-lite"/>
    </source>
</evidence>
<evidence type="ECO:0000313" key="3">
    <source>
        <dbReference type="Proteomes" id="UP000800036"/>
    </source>
</evidence>
<evidence type="ECO:0000313" key="2">
    <source>
        <dbReference type="EMBL" id="KAF1964185.1"/>
    </source>
</evidence>
<reference evidence="2" key="1">
    <citation type="journal article" date="2020" name="Stud. Mycol.">
        <title>101 Dothideomycetes genomes: a test case for predicting lifestyles and emergence of pathogens.</title>
        <authorList>
            <person name="Haridas S."/>
            <person name="Albert R."/>
            <person name="Binder M."/>
            <person name="Bloem J."/>
            <person name="Labutti K."/>
            <person name="Salamov A."/>
            <person name="Andreopoulos B."/>
            <person name="Baker S."/>
            <person name="Barry K."/>
            <person name="Bills G."/>
            <person name="Bluhm B."/>
            <person name="Cannon C."/>
            <person name="Castanera R."/>
            <person name="Culley D."/>
            <person name="Daum C."/>
            <person name="Ezra D."/>
            <person name="Gonzalez J."/>
            <person name="Henrissat B."/>
            <person name="Kuo A."/>
            <person name="Liang C."/>
            <person name="Lipzen A."/>
            <person name="Lutzoni F."/>
            <person name="Magnuson J."/>
            <person name="Mondo S."/>
            <person name="Nolan M."/>
            <person name="Ohm R."/>
            <person name="Pangilinan J."/>
            <person name="Park H.-J."/>
            <person name="Ramirez L."/>
            <person name="Alfaro M."/>
            <person name="Sun H."/>
            <person name="Tritt A."/>
            <person name="Yoshinaga Y."/>
            <person name="Zwiers L.-H."/>
            <person name="Turgeon B."/>
            <person name="Goodwin S."/>
            <person name="Spatafora J."/>
            <person name="Crous P."/>
            <person name="Grigoriev I."/>
        </authorList>
    </citation>
    <scope>NUCLEOTIDE SEQUENCE</scope>
    <source>
        <strain evidence="2">CBS 107.79</strain>
    </source>
</reference>
<gene>
    <name evidence="2" type="ORF">BU23DRAFT_575896</name>
</gene>
<accession>A0A6A5UH19</accession>
<dbReference type="OrthoDB" id="422086at2759"/>
<feature type="compositionally biased region" description="Basic and acidic residues" evidence="1">
    <location>
        <begin position="254"/>
        <end position="263"/>
    </location>
</feature>
<feature type="compositionally biased region" description="Polar residues" evidence="1">
    <location>
        <begin position="481"/>
        <end position="495"/>
    </location>
</feature>